<name>A0A089WI53_9PSED</name>
<protein>
    <submittedName>
        <fullName evidence="1">Uncharacterized protein</fullName>
    </submittedName>
</protein>
<accession>A0A089WI53</accession>
<dbReference type="AlphaFoldDB" id="A0A089WI53"/>
<evidence type="ECO:0000313" key="2">
    <source>
        <dbReference type="Proteomes" id="UP000029493"/>
    </source>
</evidence>
<dbReference type="RefSeq" id="WP_038411001.1">
    <property type="nucleotide sequence ID" value="NZ_CP009455.1"/>
</dbReference>
<reference evidence="1 2" key="1">
    <citation type="submission" date="2014-09" db="EMBL/GenBank/DDBJ databases">
        <authorList>
            <person name="Chan K.-G."/>
        </authorList>
    </citation>
    <scope>NUCLEOTIDE SEQUENCE [LARGE SCALE GENOMIC DNA]</scope>
    <source>
        <strain evidence="1 2">ND07</strain>
    </source>
</reference>
<dbReference type="STRING" id="157783.LK03_03020"/>
<keyword evidence="2" id="KW-1185">Reference proteome</keyword>
<gene>
    <name evidence="1" type="ORF">LK03_03020</name>
</gene>
<organism evidence="1 2">
    <name type="scientific">Pseudomonas cremoricolorata</name>
    <dbReference type="NCBI Taxonomy" id="157783"/>
    <lineage>
        <taxon>Bacteria</taxon>
        <taxon>Pseudomonadati</taxon>
        <taxon>Pseudomonadota</taxon>
        <taxon>Gammaproteobacteria</taxon>
        <taxon>Pseudomonadales</taxon>
        <taxon>Pseudomonadaceae</taxon>
        <taxon>Pseudomonas</taxon>
    </lineage>
</organism>
<dbReference type="Proteomes" id="UP000029493">
    <property type="component" value="Chromosome"/>
</dbReference>
<dbReference type="KEGG" id="psw:LK03_03020"/>
<proteinExistence type="predicted"/>
<dbReference type="EMBL" id="CP009455">
    <property type="protein sequence ID" value="AIR88271.1"/>
    <property type="molecule type" value="Genomic_DNA"/>
</dbReference>
<evidence type="ECO:0000313" key="1">
    <source>
        <dbReference type="EMBL" id="AIR88271.1"/>
    </source>
</evidence>
<sequence length="88" mass="9785">MQSKSVKKHLSDEIKATEAHVKSAKLEKTRALHTRKLDLLNSLQRYVERTASKEDALLADVVNDLLQSCGLLDKNKTFRDLGPADAAP</sequence>